<dbReference type="Pfam" id="PF06271">
    <property type="entry name" value="RDD"/>
    <property type="match status" value="1"/>
</dbReference>
<comment type="caution">
    <text evidence="7">The sequence shown here is derived from an EMBL/GenBank/DDBJ whole genome shotgun (WGS) entry which is preliminary data.</text>
</comment>
<feature type="domain" description="RDD" evidence="6">
    <location>
        <begin position="37"/>
        <end position="122"/>
    </location>
</feature>
<keyword evidence="3 5" id="KW-1133">Transmembrane helix</keyword>
<evidence type="ECO:0000256" key="4">
    <source>
        <dbReference type="ARBA" id="ARBA00023136"/>
    </source>
</evidence>
<dbReference type="EMBL" id="QRCM01000001">
    <property type="protein sequence ID" value="TXG90123.1"/>
    <property type="molecule type" value="Genomic_DNA"/>
</dbReference>
<organism evidence="7 8">
    <name type="scientific">Rhodococcus rhodnii</name>
    <dbReference type="NCBI Taxonomy" id="38312"/>
    <lineage>
        <taxon>Bacteria</taxon>
        <taxon>Bacillati</taxon>
        <taxon>Actinomycetota</taxon>
        <taxon>Actinomycetes</taxon>
        <taxon>Mycobacteriales</taxon>
        <taxon>Nocardiaceae</taxon>
        <taxon>Rhodococcus</taxon>
    </lineage>
</organism>
<evidence type="ECO:0000313" key="8">
    <source>
        <dbReference type="Proteomes" id="UP000471120"/>
    </source>
</evidence>
<evidence type="ECO:0000313" key="7">
    <source>
        <dbReference type="EMBL" id="TXG90123.1"/>
    </source>
</evidence>
<proteinExistence type="predicted"/>
<feature type="transmembrane region" description="Helical" evidence="5">
    <location>
        <begin position="70"/>
        <end position="86"/>
    </location>
</feature>
<dbReference type="AlphaFoldDB" id="A0A6P2CC45"/>
<evidence type="ECO:0000256" key="5">
    <source>
        <dbReference type="SAM" id="Phobius"/>
    </source>
</evidence>
<feature type="transmembrane region" description="Helical" evidence="5">
    <location>
        <begin position="42"/>
        <end position="64"/>
    </location>
</feature>
<protein>
    <recommendedName>
        <fullName evidence="6">RDD domain-containing protein</fullName>
    </recommendedName>
</protein>
<keyword evidence="2 5" id="KW-0812">Transmembrane</keyword>
<dbReference type="InterPro" id="IPR010432">
    <property type="entry name" value="RDD"/>
</dbReference>
<accession>A0A6P2CC45</accession>
<name>A0A6P2CC45_9NOCA</name>
<keyword evidence="4 5" id="KW-0472">Membrane</keyword>
<dbReference type="RefSeq" id="WP_010838770.1">
    <property type="nucleotide sequence ID" value="NZ_QRCM01000001.1"/>
</dbReference>
<sequence length="186" mass="20877">MNQLWDSFVPGLNPYALPEIRLIPHGAHGDTRYPSPRAARRSIAFVIDIVVHFGIGLGAGFAVSTVATERTAFVVALVVWTAASILDRTVVQAMSGGATIGKFVTDIRMIRPEDGGPPQFRLLARMWFKGLYDAFDFFLSRRSNLELGDETGSKNPKYPCAVRTRDLKHEPVRWVRRRDRVDPLRI</sequence>
<dbReference type="Proteomes" id="UP000471120">
    <property type="component" value="Unassembled WGS sequence"/>
</dbReference>
<evidence type="ECO:0000259" key="6">
    <source>
        <dbReference type="Pfam" id="PF06271"/>
    </source>
</evidence>
<dbReference type="GO" id="GO:0016020">
    <property type="term" value="C:membrane"/>
    <property type="evidence" value="ECO:0007669"/>
    <property type="project" value="UniProtKB-SubCell"/>
</dbReference>
<evidence type="ECO:0000256" key="3">
    <source>
        <dbReference type="ARBA" id="ARBA00022989"/>
    </source>
</evidence>
<evidence type="ECO:0000256" key="1">
    <source>
        <dbReference type="ARBA" id="ARBA00004141"/>
    </source>
</evidence>
<gene>
    <name evidence="7" type="ORF">DW322_07695</name>
</gene>
<evidence type="ECO:0000256" key="2">
    <source>
        <dbReference type="ARBA" id="ARBA00022692"/>
    </source>
</evidence>
<comment type="subcellular location">
    <subcellularLocation>
        <location evidence="1">Membrane</location>
        <topology evidence="1">Multi-pass membrane protein</topology>
    </subcellularLocation>
</comment>
<reference evidence="7 8" key="1">
    <citation type="submission" date="2018-07" db="EMBL/GenBank/DDBJ databases">
        <title>Genome sequence of Rhodococcus rhodnii ATCC 35071 from Rhodnius prolixus.</title>
        <authorList>
            <person name="Patel V."/>
            <person name="Vogel K.J."/>
        </authorList>
    </citation>
    <scope>NUCLEOTIDE SEQUENCE [LARGE SCALE GENOMIC DNA]</scope>
    <source>
        <strain evidence="7 8">ATCC 35071</strain>
    </source>
</reference>